<dbReference type="AlphaFoldDB" id="A0AAD4X7S9"/>
<gene>
    <name evidence="1" type="ORF">MKW98_025281</name>
</gene>
<protein>
    <submittedName>
        <fullName evidence="1">Uncharacterized protein</fullName>
    </submittedName>
</protein>
<sequence>MANHLPTAQRATRNRMFKESLITLQRLKGKPRMSWLRDLFALDEQHQVLLGRNIKSRTHQKTKHTIGRENFQRCKAETM</sequence>
<reference evidence="1" key="1">
    <citation type="submission" date="2022-04" db="EMBL/GenBank/DDBJ databases">
        <title>A functionally conserved STORR gene fusion in Papaver species that diverged 16.8 million years ago.</title>
        <authorList>
            <person name="Catania T."/>
        </authorList>
    </citation>
    <scope>NUCLEOTIDE SEQUENCE</scope>
    <source>
        <strain evidence="1">S-188037</strain>
    </source>
</reference>
<proteinExistence type="predicted"/>
<dbReference type="Proteomes" id="UP001202328">
    <property type="component" value="Unassembled WGS sequence"/>
</dbReference>
<organism evidence="1 2">
    <name type="scientific">Papaver atlanticum</name>
    <dbReference type="NCBI Taxonomy" id="357466"/>
    <lineage>
        <taxon>Eukaryota</taxon>
        <taxon>Viridiplantae</taxon>
        <taxon>Streptophyta</taxon>
        <taxon>Embryophyta</taxon>
        <taxon>Tracheophyta</taxon>
        <taxon>Spermatophyta</taxon>
        <taxon>Magnoliopsida</taxon>
        <taxon>Ranunculales</taxon>
        <taxon>Papaveraceae</taxon>
        <taxon>Papaveroideae</taxon>
        <taxon>Papaver</taxon>
    </lineage>
</organism>
<evidence type="ECO:0000313" key="1">
    <source>
        <dbReference type="EMBL" id="KAI3853764.1"/>
    </source>
</evidence>
<comment type="caution">
    <text evidence="1">The sequence shown here is derived from an EMBL/GenBank/DDBJ whole genome shotgun (WGS) entry which is preliminary data.</text>
</comment>
<dbReference type="EMBL" id="JAJJMB010015535">
    <property type="protein sequence ID" value="KAI3853764.1"/>
    <property type="molecule type" value="Genomic_DNA"/>
</dbReference>
<evidence type="ECO:0000313" key="2">
    <source>
        <dbReference type="Proteomes" id="UP001202328"/>
    </source>
</evidence>
<accession>A0AAD4X7S9</accession>
<keyword evidence="2" id="KW-1185">Reference proteome</keyword>
<name>A0AAD4X7S9_9MAGN</name>